<feature type="compositionally biased region" description="Polar residues" evidence="2">
    <location>
        <begin position="70"/>
        <end position="81"/>
    </location>
</feature>
<feature type="domain" description="FP protein C-terminal" evidence="3">
    <location>
        <begin position="307"/>
        <end position="358"/>
    </location>
</feature>
<evidence type="ECO:0000256" key="2">
    <source>
        <dbReference type="SAM" id="MobiDB-lite"/>
    </source>
</evidence>
<reference evidence="4" key="1">
    <citation type="submission" date="2023-03" db="EMBL/GenBank/DDBJ databases">
        <title>Chromosome-level genomes of two armyworms, Mythimna separata and Mythimna loreyi, provide insights into the biosynthesis and reception of sex pheromones.</title>
        <authorList>
            <person name="Zhao H."/>
        </authorList>
    </citation>
    <scope>NUCLEOTIDE SEQUENCE</scope>
    <source>
        <strain evidence="4">BeijingLab</strain>
        <tissue evidence="4">Pupa</tissue>
    </source>
</reference>
<dbReference type="EMBL" id="JARGEI010000012">
    <property type="protein sequence ID" value="KAJ8722661.1"/>
    <property type="molecule type" value="Genomic_DNA"/>
</dbReference>
<keyword evidence="1" id="KW-0175">Coiled coil</keyword>
<organism evidence="4 5">
    <name type="scientific">Mythimna separata</name>
    <name type="common">Oriental armyworm</name>
    <name type="synonym">Pseudaletia separata</name>
    <dbReference type="NCBI Taxonomy" id="271217"/>
    <lineage>
        <taxon>Eukaryota</taxon>
        <taxon>Metazoa</taxon>
        <taxon>Ecdysozoa</taxon>
        <taxon>Arthropoda</taxon>
        <taxon>Hexapoda</taxon>
        <taxon>Insecta</taxon>
        <taxon>Pterygota</taxon>
        <taxon>Neoptera</taxon>
        <taxon>Endopterygota</taxon>
        <taxon>Lepidoptera</taxon>
        <taxon>Glossata</taxon>
        <taxon>Ditrysia</taxon>
        <taxon>Noctuoidea</taxon>
        <taxon>Noctuidae</taxon>
        <taxon>Noctuinae</taxon>
        <taxon>Hadenini</taxon>
        <taxon>Mythimna</taxon>
    </lineage>
</organism>
<dbReference type="Proteomes" id="UP001231518">
    <property type="component" value="Chromosome 15"/>
</dbReference>
<evidence type="ECO:0000313" key="4">
    <source>
        <dbReference type="EMBL" id="KAJ8722661.1"/>
    </source>
</evidence>
<comment type="caution">
    <text evidence="4">The sequence shown here is derived from an EMBL/GenBank/DDBJ whole genome shotgun (WGS) entry which is preliminary data.</text>
</comment>
<dbReference type="SUPFAM" id="SSF57903">
    <property type="entry name" value="FYVE/PHD zinc finger"/>
    <property type="match status" value="1"/>
</dbReference>
<dbReference type="Gene3D" id="3.30.40.10">
    <property type="entry name" value="Zinc/RING finger domain, C3HC4 (zinc finger)"/>
    <property type="match status" value="1"/>
</dbReference>
<feature type="region of interest" description="Disordered" evidence="2">
    <location>
        <begin position="70"/>
        <end position="98"/>
    </location>
</feature>
<dbReference type="Gene3D" id="1.20.5.4090">
    <property type="match status" value="1"/>
</dbReference>
<dbReference type="Pfam" id="PF25298">
    <property type="entry name" value="Baculo_FP_2nd"/>
    <property type="match status" value="1"/>
</dbReference>
<gene>
    <name evidence="4" type="ORF">PYW07_003841</name>
</gene>
<protein>
    <recommendedName>
        <fullName evidence="3">FP protein C-terminal domain-containing protein</fullName>
    </recommendedName>
</protein>
<proteinExistence type="predicted"/>
<evidence type="ECO:0000313" key="5">
    <source>
        <dbReference type="Proteomes" id="UP001231518"/>
    </source>
</evidence>
<dbReference type="CDD" id="cd15489">
    <property type="entry name" value="PHD_SF"/>
    <property type="match status" value="1"/>
</dbReference>
<sequence length="358" mass="40463">MTDNSGSLLSSGMLWGCCDQIVDNEKYVKCVKCLKNYHYTCMSLADDYKVPAKWHCPECLCSGPKPTKSDNTPLRNISTTRGNKRQAVGSPPEAPTETALAPDDIRQLVQEAVKKEQADLLTKIIENMKSTMNQQLQPIKDQMENMEKSLAFMNLQYEDLLKEYTASKEIMKELQRENAEMKVCVSDLTSRMNQLEQQTRANNVEIQCLPEKKQENLIEIVSQLSKVVGSGIQDNDIRHCTRVAKQNASNTRPRAVVVQLASPRCRDQFLAATIKFNKSNPDNKLNSTHLGYSGPKSPIFITEHLSTTNKALHAAARIKAKEIGYQFVWVRGGRIFMRKGQESEHILVRNMDTLNKLV</sequence>
<feature type="coiled-coil region" evidence="1">
    <location>
        <begin position="143"/>
        <end position="198"/>
    </location>
</feature>
<evidence type="ECO:0000256" key="1">
    <source>
        <dbReference type="SAM" id="Coils"/>
    </source>
</evidence>
<dbReference type="InterPro" id="IPR013083">
    <property type="entry name" value="Znf_RING/FYVE/PHD"/>
</dbReference>
<dbReference type="InterPro" id="IPR057251">
    <property type="entry name" value="FP_C"/>
</dbReference>
<dbReference type="InterPro" id="IPR011011">
    <property type="entry name" value="Znf_FYVE_PHD"/>
</dbReference>
<accession>A0AAD7YMY2</accession>
<evidence type="ECO:0000259" key="3">
    <source>
        <dbReference type="Pfam" id="PF25298"/>
    </source>
</evidence>
<keyword evidence="5" id="KW-1185">Reference proteome</keyword>
<name>A0AAD7YMY2_MYTSE</name>
<dbReference type="AlphaFoldDB" id="A0AAD7YMY2"/>